<dbReference type="UniPathway" id="UPA00275">
    <property type="reaction ID" value="UER00404"/>
</dbReference>
<dbReference type="SUPFAM" id="SSF52121">
    <property type="entry name" value="Lumazine synthase"/>
    <property type="match status" value="1"/>
</dbReference>
<comment type="similarity">
    <text evidence="2">Belongs to the DMRL synthase family.</text>
</comment>
<comment type="caution">
    <text evidence="8">The sequence shown here is derived from an EMBL/GenBank/DDBJ whole genome shotgun (WGS) entry which is preliminary data.</text>
</comment>
<dbReference type="InterPro" id="IPR002180">
    <property type="entry name" value="LS/RS"/>
</dbReference>
<keyword evidence="4" id="KW-0686">Riboflavin biosynthesis</keyword>
<dbReference type="Proteomes" id="UP000226712">
    <property type="component" value="Unassembled WGS sequence"/>
</dbReference>
<evidence type="ECO:0000256" key="5">
    <source>
        <dbReference type="ARBA" id="ARBA00022679"/>
    </source>
</evidence>
<keyword evidence="5" id="KW-0808">Transferase</keyword>
<evidence type="ECO:0000256" key="1">
    <source>
        <dbReference type="ARBA" id="ARBA00004917"/>
    </source>
</evidence>
<dbReference type="EC" id="2.5.1.78" evidence="3 7"/>
<protein>
    <recommendedName>
        <fullName evidence="3 7">6,7-dimethyl-8-ribityllumazine synthase</fullName>
        <ecNumber evidence="3 7">2.5.1.78</ecNumber>
    </recommendedName>
</protein>
<proteinExistence type="inferred from homology"/>
<dbReference type="NCBIfam" id="TIGR00114">
    <property type="entry name" value="lumazine-synth"/>
    <property type="match status" value="1"/>
</dbReference>
<dbReference type="InterPro" id="IPR036467">
    <property type="entry name" value="LS/RS_sf"/>
</dbReference>
<dbReference type="GO" id="GO:0009349">
    <property type="term" value="C:riboflavin synthase complex"/>
    <property type="evidence" value="ECO:0007669"/>
    <property type="project" value="UniProtKB-UniRule"/>
</dbReference>
<evidence type="ECO:0000256" key="6">
    <source>
        <dbReference type="ARBA" id="ARBA00048785"/>
    </source>
</evidence>
<dbReference type="PANTHER" id="PTHR21058:SF0">
    <property type="entry name" value="6,7-DIMETHYL-8-RIBITYLLUMAZINE SYNTHASE"/>
    <property type="match status" value="1"/>
</dbReference>
<dbReference type="InterPro" id="IPR034964">
    <property type="entry name" value="LS"/>
</dbReference>
<sequence length="130" mass="14089">MNIGIVVADFHKELSEEMLDYAKKTAKENNLNVVDVVKVTGAFDIPLPLQRMLANPSINGAVVLGAVVQGETSHDEIVAFTASQKITELSLKYDKPVGYGISGPRMTAEQAKARSKEFSVRAVEAVARML</sequence>
<comment type="catalytic activity">
    <reaction evidence="6">
        <text>(2S)-2-hydroxy-3-oxobutyl phosphate + 5-amino-6-(D-ribitylamino)uracil = 6,7-dimethyl-8-(1-D-ribityl)lumazine + phosphate + 2 H2O + H(+)</text>
        <dbReference type="Rhea" id="RHEA:26152"/>
        <dbReference type="ChEBI" id="CHEBI:15377"/>
        <dbReference type="ChEBI" id="CHEBI:15378"/>
        <dbReference type="ChEBI" id="CHEBI:15934"/>
        <dbReference type="ChEBI" id="CHEBI:43474"/>
        <dbReference type="ChEBI" id="CHEBI:58201"/>
        <dbReference type="ChEBI" id="CHEBI:58830"/>
        <dbReference type="EC" id="2.5.1.78"/>
    </reaction>
</comment>
<evidence type="ECO:0000313" key="8">
    <source>
        <dbReference type="EMBL" id="MAG17896.1"/>
    </source>
</evidence>
<dbReference type="GO" id="GO:0009231">
    <property type="term" value="P:riboflavin biosynthetic process"/>
    <property type="evidence" value="ECO:0007669"/>
    <property type="project" value="UniProtKB-UniPathway"/>
</dbReference>
<accession>A0A2D6LNY0</accession>
<dbReference type="PANTHER" id="PTHR21058">
    <property type="entry name" value="6,7-DIMETHYL-8-RIBITYLLUMAZINE SYNTHASE DMRL SYNTHASE LUMAZINE SYNTHASE"/>
    <property type="match status" value="1"/>
</dbReference>
<organism evidence="8 9">
    <name type="scientific">Candidatus Iainarchaeum sp</name>
    <dbReference type="NCBI Taxonomy" id="3101447"/>
    <lineage>
        <taxon>Archaea</taxon>
        <taxon>Candidatus Iainarchaeota</taxon>
        <taxon>Candidatus Iainarchaeia</taxon>
        <taxon>Candidatus Iainarchaeales</taxon>
        <taxon>Candidatus Iainarchaeaceae</taxon>
        <taxon>Candidatus Iainarchaeum</taxon>
    </lineage>
</organism>
<gene>
    <name evidence="8" type="primary">ribH</name>
    <name evidence="8" type="ORF">CL944_00270</name>
</gene>
<dbReference type="Pfam" id="PF00885">
    <property type="entry name" value="DMRL_synthase"/>
    <property type="match status" value="1"/>
</dbReference>
<reference evidence="9" key="1">
    <citation type="submission" date="2017-09" db="EMBL/GenBank/DDBJ databases">
        <title>The Reconstruction of 2,631 Draft Metagenome-Assembled Genomes from the Global Oceans.</title>
        <authorList>
            <person name="Tully B.J."/>
            <person name="Graham E.D."/>
            <person name="Heidelberg J.F."/>
        </authorList>
    </citation>
    <scope>NUCLEOTIDE SEQUENCE [LARGE SCALE GENOMIC DNA]</scope>
</reference>
<evidence type="ECO:0000256" key="4">
    <source>
        <dbReference type="ARBA" id="ARBA00022619"/>
    </source>
</evidence>
<evidence type="ECO:0000256" key="7">
    <source>
        <dbReference type="NCBIfam" id="TIGR00114"/>
    </source>
</evidence>
<dbReference type="Gene3D" id="3.40.50.960">
    <property type="entry name" value="Lumazine/riboflavin synthase"/>
    <property type="match status" value="1"/>
</dbReference>
<evidence type="ECO:0000256" key="3">
    <source>
        <dbReference type="ARBA" id="ARBA00012664"/>
    </source>
</evidence>
<dbReference type="AlphaFoldDB" id="A0A2D6LNY0"/>
<comment type="pathway">
    <text evidence="1">Cofactor biosynthesis; riboflavin biosynthesis; riboflavin from 2-hydroxy-3-oxobutyl phosphate and 5-amino-6-(D-ribitylamino)uracil: step 1/2.</text>
</comment>
<name>A0A2D6LNY0_9ARCH</name>
<dbReference type="EMBL" id="NZBD01000002">
    <property type="protein sequence ID" value="MAG17896.1"/>
    <property type="molecule type" value="Genomic_DNA"/>
</dbReference>
<evidence type="ECO:0000256" key="2">
    <source>
        <dbReference type="ARBA" id="ARBA00007424"/>
    </source>
</evidence>
<dbReference type="GO" id="GO:0000906">
    <property type="term" value="F:6,7-dimethyl-8-ribityllumazine synthase activity"/>
    <property type="evidence" value="ECO:0007669"/>
    <property type="project" value="UniProtKB-UniRule"/>
</dbReference>
<evidence type="ECO:0000313" key="9">
    <source>
        <dbReference type="Proteomes" id="UP000226712"/>
    </source>
</evidence>